<dbReference type="PANTHER" id="PTHR43280:SF32">
    <property type="entry name" value="TRANSCRIPTIONAL REGULATORY PROTEIN"/>
    <property type="match status" value="1"/>
</dbReference>
<dbReference type="Proteomes" id="UP000722625">
    <property type="component" value="Unassembled WGS sequence"/>
</dbReference>
<evidence type="ECO:0000313" key="6">
    <source>
        <dbReference type="Proteomes" id="UP000722625"/>
    </source>
</evidence>
<feature type="domain" description="HTH araC/xylS-type" evidence="4">
    <location>
        <begin position="203"/>
        <end position="302"/>
    </location>
</feature>
<evidence type="ECO:0000256" key="3">
    <source>
        <dbReference type="ARBA" id="ARBA00023163"/>
    </source>
</evidence>
<dbReference type="InterPro" id="IPR018060">
    <property type="entry name" value="HTH_AraC"/>
</dbReference>
<sequence length="325" mass="37775">MKPEITTLRKFRDMIAYMNLPVFSYIDNDDFAIIKIHEMGLKMPYITPTFRPDFYTLIIVSEGKGTFMAGDHVFELGPQHVFMKYPDSYLSSGWTESPVGYNISFTEEFLTKYFPDGLDEIPVKDITNAFNYGLSDDDYKPFDDICAEIYNEAISSSNNRYEMIANLLIHFLLLVQQHQNKIKLEIQNEKNALILASFFKNVDQNFNMLLSGESAIVLRTKEHSKLLNVNETFLSKVISKTSGRTINQWINDRLIDEISYLLKNTHRPIPEIAQMFAFTDLGYFYTFFKRNTKATPSSVRNDFNALDSDRTHVYRGEVVKIRTNW</sequence>
<dbReference type="Pfam" id="PF02311">
    <property type="entry name" value="AraC_binding"/>
    <property type="match status" value="1"/>
</dbReference>
<dbReference type="RefSeq" id="WP_213298642.1">
    <property type="nucleotide sequence ID" value="NZ_JAGYVZ010000008.1"/>
</dbReference>
<keyword evidence="2" id="KW-0238">DNA-binding</keyword>
<evidence type="ECO:0000256" key="1">
    <source>
        <dbReference type="ARBA" id="ARBA00023015"/>
    </source>
</evidence>
<reference evidence="5 6" key="1">
    <citation type="journal article" date="2018" name="Int. J. Syst. Evol. Microbiol.">
        <title>Flavobacterium chryseum sp. nov. and Flavobacterium psychroterrae sp. nov., novel environmental bacteria isolated from Antarctica.</title>
        <authorList>
            <person name="Kralova S."/>
            <person name="Svec P."/>
            <person name="Busse H.J."/>
            <person name="Stankova E."/>
            <person name="Vaczi P."/>
            <person name="Sedlacek I."/>
        </authorList>
    </citation>
    <scope>NUCLEOTIDE SEQUENCE [LARGE SCALE GENOMIC DNA]</scope>
    <source>
        <strain evidence="5 6">CCM 8827</strain>
    </source>
</reference>
<accession>A0ABS5PC73</accession>
<comment type="caution">
    <text evidence="5">The sequence shown here is derived from an EMBL/GenBank/DDBJ whole genome shotgun (WGS) entry which is preliminary data.</text>
</comment>
<keyword evidence="1" id="KW-0805">Transcription regulation</keyword>
<evidence type="ECO:0000256" key="2">
    <source>
        <dbReference type="ARBA" id="ARBA00023125"/>
    </source>
</evidence>
<proteinExistence type="predicted"/>
<dbReference type="SUPFAM" id="SSF51215">
    <property type="entry name" value="Regulatory protein AraC"/>
    <property type="match status" value="1"/>
</dbReference>
<dbReference type="EMBL" id="JAGYVZ010000008">
    <property type="protein sequence ID" value="MBS7231336.1"/>
    <property type="molecule type" value="Genomic_DNA"/>
</dbReference>
<dbReference type="PROSITE" id="PS01124">
    <property type="entry name" value="HTH_ARAC_FAMILY_2"/>
    <property type="match status" value="1"/>
</dbReference>
<dbReference type="SMART" id="SM00342">
    <property type="entry name" value="HTH_ARAC"/>
    <property type="match status" value="1"/>
</dbReference>
<keyword evidence="6" id="KW-1185">Reference proteome</keyword>
<dbReference type="PANTHER" id="PTHR43280">
    <property type="entry name" value="ARAC-FAMILY TRANSCRIPTIONAL REGULATOR"/>
    <property type="match status" value="1"/>
</dbReference>
<dbReference type="InterPro" id="IPR003313">
    <property type="entry name" value="AraC-bd"/>
</dbReference>
<organism evidence="5 6">
    <name type="scientific">Flavobacterium psychroterrae</name>
    <dbReference type="NCBI Taxonomy" id="2133767"/>
    <lineage>
        <taxon>Bacteria</taxon>
        <taxon>Pseudomonadati</taxon>
        <taxon>Bacteroidota</taxon>
        <taxon>Flavobacteriia</taxon>
        <taxon>Flavobacteriales</taxon>
        <taxon>Flavobacteriaceae</taxon>
        <taxon>Flavobacterium</taxon>
    </lineage>
</organism>
<dbReference type="InterPro" id="IPR037923">
    <property type="entry name" value="HTH-like"/>
</dbReference>
<keyword evidence="3" id="KW-0804">Transcription</keyword>
<name>A0ABS5PC73_9FLAO</name>
<gene>
    <name evidence="5" type="ORF">KHA90_09890</name>
</gene>
<protein>
    <submittedName>
        <fullName evidence="5">AraC family transcriptional regulator</fullName>
    </submittedName>
</protein>
<dbReference type="Pfam" id="PF12833">
    <property type="entry name" value="HTH_18"/>
    <property type="match status" value="1"/>
</dbReference>
<dbReference type="InterPro" id="IPR009057">
    <property type="entry name" value="Homeodomain-like_sf"/>
</dbReference>
<evidence type="ECO:0000259" key="4">
    <source>
        <dbReference type="PROSITE" id="PS01124"/>
    </source>
</evidence>
<dbReference type="SUPFAM" id="SSF46689">
    <property type="entry name" value="Homeodomain-like"/>
    <property type="match status" value="1"/>
</dbReference>
<evidence type="ECO:0000313" key="5">
    <source>
        <dbReference type="EMBL" id="MBS7231336.1"/>
    </source>
</evidence>
<dbReference type="Gene3D" id="1.10.10.60">
    <property type="entry name" value="Homeodomain-like"/>
    <property type="match status" value="1"/>
</dbReference>